<gene>
    <name evidence="1" type="ORF">V6N11_081958</name>
</gene>
<comment type="caution">
    <text evidence="1">The sequence shown here is derived from an EMBL/GenBank/DDBJ whole genome shotgun (WGS) entry which is preliminary data.</text>
</comment>
<evidence type="ECO:0000313" key="2">
    <source>
        <dbReference type="Proteomes" id="UP001396334"/>
    </source>
</evidence>
<organism evidence="1 2">
    <name type="scientific">Hibiscus sabdariffa</name>
    <name type="common">roselle</name>
    <dbReference type="NCBI Taxonomy" id="183260"/>
    <lineage>
        <taxon>Eukaryota</taxon>
        <taxon>Viridiplantae</taxon>
        <taxon>Streptophyta</taxon>
        <taxon>Embryophyta</taxon>
        <taxon>Tracheophyta</taxon>
        <taxon>Spermatophyta</taxon>
        <taxon>Magnoliopsida</taxon>
        <taxon>eudicotyledons</taxon>
        <taxon>Gunneridae</taxon>
        <taxon>Pentapetalae</taxon>
        <taxon>rosids</taxon>
        <taxon>malvids</taxon>
        <taxon>Malvales</taxon>
        <taxon>Malvaceae</taxon>
        <taxon>Malvoideae</taxon>
        <taxon>Hibiscus</taxon>
    </lineage>
</organism>
<evidence type="ECO:0000313" key="1">
    <source>
        <dbReference type="EMBL" id="KAK8996693.1"/>
    </source>
</evidence>
<dbReference type="EMBL" id="JBBPBN010000044">
    <property type="protein sequence ID" value="KAK8996693.1"/>
    <property type="molecule type" value="Genomic_DNA"/>
</dbReference>
<sequence>MNPVEIPEESLSLAVIGFQGDHSLDGVVLLSDAPYSRAAVECSIAINGVMHVVAVSPTPVVVHHMETLEGARADDSTANGG</sequence>
<dbReference type="Proteomes" id="UP001396334">
    <property type="component" value="Unassembled WGS sequence"/>
</dbReference>
<protein>
    <submittedName>
        <fullName evidence="1">Uncharacterized protein</fullName>
    </submittedName>
</protein>
<reference evidence="1 2" key="1">
    <citation type="journal article" date="2024" name="G3 (Bethesda)">
        <title>Genome assembly of Hibiscus sabdariffa L. provides insights into metabolisms of medicinal natural products.</title>
        <authorList>
            <person name="Kim T."/>
        </authorList>
    </citation>
    <scope>NUCLEOTIDE SEQUENCE [LARGE SCALE GENOMIC DNA]</scope>
    <source>
        <strain evidence="1">TK-2024</strain>
        <tissue evidence="1">Old leaves</tissue>
    </source>
</reference>
<proteinExistence type="predicted"/>
<accession>A0ABR2Q7P6</accession>
<name>A0ABR2Q7P6_9ROSI</name>
<keyword evidence="2" id="KW-1185">Reference proteome</keyword>